<name>A0AAD7HW53_9AGAR</name>
<dbReference type="InterPro" id="IPR002889">
    <property type="entry name" value="WSC_carb-bd"/>
</dbReference>
<feature type="signal peptide" evidence="1">
    <location>
        <begin position="1"/>
        <end position="22"/>
    </location>
</feature>
<evidence type="ECO:0000313" key="4">
    <source>
        <dbReference type="Proteomes" id="UP001215280"/>
    </source>
</evidence>
<keyword evidence="1" id="KW-0732">Signal</keyword>
<dbReference type="EMBL" id="JARJLG010000196">
    <property type="protein sequence ID" value="KAJ7729694.1"/>
    <property type="molecule type" value="Genomic_DNA"/>
</dbReference>
<evidence type="ECO:0000259" key="2">
    <source>
        <dbReference type="Pfam" id="PF01822"/>
    </source>
</evidence>
<organism evidence="3 4">
    <name type="scientific">Mycena maculata</name>
    <dbReference type="NCBI Taxonomy" id="230809"/>
    <lineage>
        <taxon>Eukaryota</taxon>
        <taxon>Fungi</taxon>
        <taxon>Dikarya</taxon>
        <taxon>Basidiomycota</taxon>
        <taxon>Agaricomycotina</taxon>
        <taxon>Agaricomycetes</taxon>
        <taxon>Agaricomycetidae</taxon>
        <taxon>Agaricales</taxon>
        <taxon>Marasmiineae</taxon>
        <taxon>Mycenaceae</taxon>
        <taxon>Mycena</taxon>
    </lineage>
</organism>
<evidence type="ECO:0000313" key="3">
    <source>
        <dbReference type="EMBL" id="KAJ7729694.1"/>
    </source>
</evidence>
<keyword evidence="4" id="KW-1185">Reference proteome</keyword>
<reference evidence="3" key="1">
    <citation type="submission" date="2023-03" db="EMBL/GenBank/DDBJ databases">
        <title>Massive genome expansion in bonnet fungi (Mycena s.s.) driven by repeated elements and novel gene families across ecological guilds.</title>
        <authorList>
            <consortium name="Lawrence Berkeley National Laboratory"/>
            <person name="Harder C.B."/>
            <person name="Miyauchi S."/>
            <person name="Viragh M."/>
            <person name="Kuo A."/>
            <person name="Thoen E."/>
            <person name="Andreopoulos B."/>
            <person name="Lu D."/>
            <person name="Skrede I."/>
            <person name="Drula E."/>
            <person name="Henrissat B."/>
            <person name="Morin E."/>
            <person name="Kohler A."/>
            <person name="Barry K."/>
            <person name="LaButti K."/>
            <person name="Morin E."/>
            <person name="Salamov A."/>
            <person name="Lipzen A."/>
            <person name="Mereny Z."/>
            <person name="Hegedus B."/>
            <person name="Baldrian P."/>
            <person name="Stursova M."/>
            <person name="Weitz H."/>
            <person name="Taylor A."/>
            <person name="Grigoriev I.V."/>
            <person name="Nagy L.G."/>
            <person name="Martin F."/>
            <person name="Kauserud H."/>
        </authorList>
    </citation>
    <scope>NUCLEOTIDE SEQUENCE</scope>
    <source>
        <strain evidence="3">CBHHK188m</strain>
    </source>
</reference>
<sequence length="71" mass="7406">MATRMVALSMVYVSALFALIVADRLQTQCFCGSSLVSGATSTSSSNCNYACAGGGTNTCGGFYYINVYHKA</sequence>
<feature type="chain" id="PRO_5042089838" description="WSC domain-containing protein" evidence="1">
    <location>
        <begin position="23"/>
        <end position="71"/>
    </location>
</feature>
<dbReference type="Pfam" id="PF01822">
    <property type="entry name" value="WSC"/>
    <property type="match status" value="1"/>
</dbReference>
<protein>
    <recommendedName>
        <fullName evidence="2">WSC domain-containing protein</fullName>
    </recommendedName>
</protein>
<dbReference type="AlphaFoldDB" id="A0AAD7HW53"/>
<gene>
    <name evidence="3" type="ORF">DFH07DRAFT_849884</name>
</gene>
<comment type="caution">
    <text evidence="3">The sequence shown here is derived from an EMBL/GenBank/DDBJ whole genome shotgun (WGS) entry which is preliminary data.</text>
</comment>
<evidence type="ECO:0000256" key="1">
    <source>
        <dbReference type="SAM" id="SignalP"/>
    </source>
</evidence>
<proteinExistence type="predicted"/>
<feature type="domain" description="WSC" evidence="2">
    <location>
        <begin position="26"/>
        <end position="61"/>
    </location>
</feature>
<dbReference type="Proteomes" id="UP001215280">
    <property type="component" value="Unassembled WGS sequence"/>
</dbReference>
<accession>A0AAD7HW53</accession>